<dbReference type="SMART" id="SM00737">
    <property type="entry name" value="ML"/>
    <property type="match status" value="1"/>
</dbReference>
<dbReference type="InterPro" id="IPR003172">
    <property type="entry name" value="ML_dom"/>
</dbReference>
<evidence type="ECO:0000259" key="2">
    <source>
        <dbReference type="SMART" id="SM00737"/>
    </source>
</evidence>
<reference evidence="3" key="1">
    <citation type="submission" date="2021-03" db="EMBL/GenBank/DDBJ databases">
        <authorList>
            <person name="Tran Van P."/>
        </authorList>
    </citation>
    <scope>NUCLEOTIDE SEQUENCE</scope>
</reference>
<evidence type="ECO:0000256" key="1">
    <source>
        <dbReference type="SAM" id="MobiDB-lite"/>
    </source>
</evidence>
<evidence type="ECO:0000313" key="3">
    <source>
        <dbReference type="EMBL" id="CAG2060281.1"/>
    </source>
</evidence>
<evidence type="ECO:0000313" key="4">
    <source>
        <dbReference type="Proteomes" id="UP001153148"/>
    </source>
</evidence>
<organism evidence="3 4">
    <name type="scientific">Timema podura</name>
    <name type="common">Walking stick</name>
    <dbReference type="NCBI Taxonomy" id="61482"/>
    <lineage>
        <taxon>Eukaryota</taxon>
        <taxon>Metazoa</taxon>
        <taxon>Ecdysozoa</taxon>
        <taxon>Arthropoda</taxon>
        <taxon>Hexapoda</taxon>
        <taxon>Insecta</taxon>
        <taxon>Pterygota</taxon>
        <taxon>Neoptera</taxon>
        <taxon>Polyneoptera</taxon>
        <taxon>Phasmatodea</taxon>
        <taxon>Timematodea</taxon>
        <taxon>Timematoidea</taxon>
        <taxon>Timematidae</taxon>
        <taxon>Timema</taxon>
    </lineage>
</organism>
<proteinExistence type="predicted"/>
<dbReference type="Proteomes" id="UP001153148">
    <property type="component" value="Unassembled WGS sequence"/>
</dbReference>
<dbReference type="EMBL" id="CAJPIN010011947">
    <property type="protein sequence ID" value="CAG2060281.1"/>
    <property type="molecule type" value="Genomic_DNA"/>
</dbReference>
<dbReference type="Gene3D" id="2.60.40.770">
    <property type="match status" value="1"/>
</dbReference>
<dbReference type="InterPro" id="IPR014756">
    <property type="entry name" value="Ig_E-set"/>
</dbReference>
<comment type="caution">
    <text evidence="3">The sequence shown here is derived from an EMBL/GenBank/DDBJ whole genome shotgun (WGS) entry which is preliminary data.</text>
</comment>
<dbReference type="Pfam" id="PF02221">
    <property type="entry name" value="E1_DerP2_DerF2"/>
    <property type="match status" value="1"/>
</dbReference>
<protein>
    <recommendedName>
        <fullName evidence="2">MD-2-related lipid-recognition domain-containing protein</fullName>
    </recommendedName>
</protein>
<accession>A0ABN7NWZ5</accession>
<feature type="domain" description="MD-2-related lipid-recognition" evidence="2">
    <location>
        <begin position="80"/>
        <end position="182"/>
    </location>
</feature>
<sequence>MAPYQTHPPSTLGSKPTELGPTVVGLGPDLAFPGLHTQPLADDSDLREKPPPVHPTEIRTSISPSSAVGLNTTSALANYATEAGSKAGKFSSITVSGCTDQQPVCVLKRRTNTTIDITFTPFEDLKKVTTVVHGIVAGVPVPFNVPDPEACDTCLKCPLSANTSYDYRATLPIARFYPTVNI</sequence>
<keyword evidence="4" id="KW-1185">Reference proteome</keyword>
<dbReference type="SUPFAM" id="SSF81296">
    <property type="entry name" value="E set domains"/>
    <property type="match status" value="1"/>
</dbReference>
<feature type="region of interest" description="Disordered" evidence="1">
    <location>
        <begin position="1"/>
        <end position="60"/>
    </location>
</feature>
<gene>
    <name evidence="3" type="ORF">TPAB3V08_LOCUS7239</name>
</gene>
<name>A0ABN7NWZ5_TIMPD</name>